<dbReference type="Pfam" id="PF04959">
    <property type="entry name" value="ARS2"/>
    <property type="match status" value="1"/>
</dbReference>
<evidence type="ECO:0000256" key="1">
    <source>
        <dbReference type="ARBA" id="ARBA00004123"/>
    </source>
</evidence>
<proteinExistence type="inferred from homology"/>
<evidence type="ECO:0000313" key="10">
    <source>
        <dbReference type="Proteomes" id="UP000728032"/>
    </source>
</evidence>
<feature type="compositionally biased region" description="Basic and acidic residues" evidence="6">
    <location>
        <begin position="97"/>
        <end position="114"/>
    </location>
</feature>
<feature type="domain" description="SERRATE/Ars2 N-terminal" evidence="8">
    <location>
        <begin position="6"/>
        <end position="71"/>
    </location>
</feature>
<evidence type="ECO:0000259" key="8">
    <source>
        <dbReference type="Pfam" id="PF12066"/>
    </source>
</evidence>
<feature type="compositionally biased region" description="Basic and acidic residues" evidence="6">
    <location>
        <begin position="194"/>
        <end position="206"/>
    </location>
</feature>
<dbReference type="GO" id="GO:0031053">
    <property type="term" value="P:primary miRNA processing"/>
    <property type="evidence" value="ECO:0007669"/>
    <property type="project" value="TreeGrafter"/>
</dbReference>
<dbReference type="AlphaFoldDB" id="A0A7R9LZB2"/>
<evidence type="ECO:0000256" key="6">
    <source>
        <dbReference type="SAM" id="MobiDB-lite"/>
    </source>
</evidence>
<dbReference type="Pfam" id="PF12066">
    <property type="entry name" value="SERRATE_Ars2_N"/>
    <property type="match status" value="1"/>
</dbReference>
<dbReference type="InterPro" id="IPR039727">
    <property type="entry name" value="SE/Ars2"/>
</dbReference>
<feature type="compositionally biased region" description="Acidic residues" evidence="6">
    <location>
        <begin position="397"/>
        <end position="406"/>
    </location>
</feature>
<accession>A0A7R9LZB2</accession>
<dbReference type="GO" id="GO:0003676">
    <property type="term" value="F:nucleic acid binding"/>
    <property type="evidence" value="ECO:0007669"/>
    <property type="project" value="InterPro"/>
</dbReference>
<dbReference type="EMBL" id="CAJPVJ010004155">
    <property type="protein sequence ID" value="CAG2168344.1"/>
    <property type="molecule type" value="Genomic_DNA"/>
</dbReference>
<reference evidence="9" key="1">
    <citation type="submission" date="2020-11" db="EMBL/GenBank/DDBJ databases">
        <authorList>
            <person name="Tran Van P."/>
        </authorList>
    </citation>
    <scope>NUCLEOTIDE SEQUENCE</scope>
</reference>
<dbReference type="EMBL" id="OC918980">
    <property type="protein sequence ID" value="CAD7650487.1"/>
    <property type="molecule type" value="Genomic_DNA"/>
</dbReference>
<evidence type="ECO:0000259" key="7">
    <source>
        <dbReference type="Pfam" id="PF04959"/>
    </source>
</evidence>
<feature type="region of interest" description="Disordered" evidence="6">
    <location>
        <begin position="570"/>
        <end position="606"/>
    </location>
</feature>
<dbReference type="OrthoDB" id="342064at2759"/>
<dbReference type="InterPro" id="IPR007042">
    <property type="entry name" value="SERRATE/Ars2_C"/>
</dbReference>
<feature type="region of interest" description="Disordered" evidence="6">
    <location>
        <begin position="393"/>
        <end position="413"/>
    </location>
</feature>
<dbReference type="Gene3D" id="3.30.70.330">
    <property type="match status" value="1"/>
</dbReference>
<evidence type="ECO:0000256" key="3">
    <source>
        <dbReference type="ARBA" id="ARBA00017364"/>
    </source>
</evidence>
<dbReference type="Proteomes" id="UP000728032">
    <property type="component" value="Unassembled WGS sequence"/>
</dbReference>
<dbReference type="InterPro" id="IPR012677">
    <property type="entry name" value="Nucleotide-bd_a/b_plait_sf"/>
</dbReference>
<dbReference type="GO" id="GO:0016604">
    <property type="term" value="C:nuclear body"/>
    <property type="evidence" value="ECO:0007669"/>
    <property type="project" value="TreeGrafter"/>
</dbReference>
<keyword evidence="10" id="KW-1185">Reference proteome</keyword>
<keyword evidence="4" id="KW-0539">Nucleus</keyword>
<dbReference type="InterPro" id="IPR021933">
    <property type="entry name" value="SERRATE/Ars2_N"/>
</dbReference>
<evidence type="ECO:0000256" key="2">
    <source>
        <dbReference type="ARBA" id="ARBA00005407"/>
    </source>
</evidence>
<dbReference type="PANTHER" id="PTHR13165:SF0">
    <property type="entry name" value="SERRATE RNA EFFECTOR MOLECULE HOMOLOG"/>
    <property type="match status" value="1"/>
</dbReference>
<gene>
    <name evidence="9" type="ORF">ONB1V03_LOCUS7834</name>
</gene>
<comment type="subcellular location">
    <subcellularLocation>
        <location evidence="1">Nucleus</location>
    </subcellularLocation>
</comment>
<name>A0A7R9LZB2_9ACAR</name>
<protein>
    <recommendedName>
        <fullName evidence="3">Serrate RNA effector molecule homolog</fullName>
    </recommendedName>
    <alternativeName>
        <fullName evidence="5">Arsenite-resistance protein 2 homolog</fullName>
    </alternativeName>
</protein>
<organism evidence="9">
    <name type="scientific">Oppiella nova</name>
    <dbReference type="NCBI Taxonomy" id="334625"/>
    <lineage>
        <taxon>Eukaryota</taxon>
        <taxon>Metazoa</taxon>
        <taxon>Ecdysozoa</taxon>
        <taxon>Arthropoda</taxon>
        <taxon>Chelicerata</taxon>
        <taxon>Arachnida</taxon>
        <taxon>Acari</taxon>
        <taxon>Acariformes</taxon>
        <taxon>Sarcoptiformes</taxon>
        <taxon>Oribatida</taxon>
        <taxon>Brachypylina</taxon>
        <taxon>Oppioidea</taxon>
        <taxon>Oppiidae</taxon>
        <taxon>Oppiella</taxon>
    </lineage>
</organism>
<comment type="similarity">
    <text evidence="2">Belongs to the ARS2 family.</text>
</comment>
<sequence length="693" mass="78528">MCWLRFRSKYHPEEYDKRKAEQTQAFKTRLQIFLDLLANSFIDSVSIDVEKANQIIRLLDAAVIKLEGGTDFDLKALDENYEEEKAIEPDLSLFSVDVEKPAKPQTDKSEREAGEESGSEDLNHKDNDNENENVDNEPKETEGEKEVTEKDNDNEVETTVKTETGDSIASLEEGEASMDANSETKENVDEDTQEDRVKVKVEEEKSQSPVKSISKSDDSEKPRALHKTLSIFMRNLAPTITKQEIEDLCRRYPGFLRLCIADPTSERRFFRRGWVTYDKSVNIREICWSFNSVKLRDTELNVIVNRDLSRRIRSVNGIASHKNVVRADIRHAAKIVLNLDKQRKLWDEENGETKETVETKPMFGFASKNPLLKNITDYLIEEASAEEEELLGTSEIGELDDGEDGENNGPSLDRDESLIKVLDRLLLYLRIVHSIDYYNHSDYPNEDEMPNRIGIMHARGMVSTSSRVSQQEINDYIKNFEAKVQPFLQPPTVVTEEDANKLGLKDTEEEAENFIKANTQELAKDKWLCPLSGKKFKGPDFVRKHILNKHVERIEEAKQNAVYLNNYIFDPKRPQLPEHPSNRPQTNPPNRGDGSNAGASGGMAPGYGGMPHAPGMYPGPPPYMTGGYGPRGPMMGGFGGPMPYGRGYPPMGMGPMHDGYGRGPMGHQKPRFTRKDTRNIVAYEDLDDLNEMV</sequence>
<evidence type="ECO:0000256" key="4">
    <source>
        <dbReference type="ARBA" id="ARBA00023242"/>
    </source>
</evidence>
<dbReference type="InterPro" id="IPR035979">
    <property type="entry name" value="RBD_domain_sf"/>
</dbReference>
<dbReference type="PANTHER" id="PTHR13165">
    <property type="entry name" value="ARSENITE-RESISTANCE PROTEIN 2"/>
    <property type="match status" value="1"/>
</dbReference>
<evidence type="ECO:0000313" key="9">
    <source>
        <dbReference type="EMBL" id="CAD7650487.1"/>
    </source>
</evidence>
<feature type="domain" description="SERRATE/Ars2 C-terminal" evidence="7">
    <location>
        <begin position="464"/>
        <end position="648"/>
    </location>
</feature>
<feature type="region of interest" description="Disordered" evidence="6">
    <location>
        <begin position="92"/>
        <end position="221"/>
    </location>
</feature>
<evidence type="ECO:0000256" key="5">
    <source>
        <dbReference type="ARBA" id="ARBA00030701"/>
    </source>
</evidence>
<dbReference type="SUPFAM" id="SSF54928">
    <property type="entry name" value="RNA-binding domain, RBD"/>
    <property type="match status" value="1"/>
</dbReference>
<feature type="compositionally biased region" description="Basic and acidic residues" evidence="6">
    <location>
        <begin position="136"/>
        <end position="164"/>
    </location>
</feature>